<evidence type="ECO:0000256" key="2">
    <source>
        <dbReference type="ARBA" id="ARBA00022448"/>
    </source>
</evidence>
<dbReference type="InterPro" id="IPR000515">
    <property type="entry name" value="MetI-like"/>
</dbReference>
<comment type="similarity">
    <text evidence="7">Belongs to the binding-protein-dependent transport system permease family.</text>
</comment>
<evidence type="ECO:0000256" key="4">
    <source>
        <dbReference type="ARBA" id="ARBA00022692"/>
    </source>
</evidence>
<evidence type="ECO:0000256" key="1">
    <source>
        <dbReference type="ARBA" id="ARBA00004651"/>
    </source>
</evidence>
<evidence type="ECO:0000256" key="7">
    <source>
        <dbReference type="RuleBase" id="RU363032"/>
    </source>
</evidence>
<reference evidence="9 10" key="1">
    <citation type="journal article" date="2014" name="PLoS ONE">
        <title>The first complete genome sequence of the class fimbriimonadia in the phylum armatimonadetes.</title>
        <authorList>
            <person name="Hu Z.Y."/>
            <person name="Wang Y.Z."/>
            <person name="Im W.T."/>
            <person name="Wang S.Y."/>
            <person name="Zhao G.P."/>
            <person name="Zheng H.J."/>
            <person name="Quan Z.X."/>
        </authorList>
    </citation>
    <scope>NUCLEOTIDE SEQUENCE [LARGE SCALE GENOMIC DNA]</scope>
    <source>
        <strain evidence="9">Gsoil 348</strain>
    </source>
</reference>
<dbReference type="KEGG" id="fgi:OP10G_1558"/>
<evidence type="ECO:0000256" key="5">
    <source>
        <dbReference type="ARBA" id="ARBA00022989"/>
    </source>
</evidence>
<dbReference type="InterPro" id="IPR035906">
    <property type="entry name" value="MetI-like_sf"/>
</dbReference>
<dbReference type="OrthoDB" id="2597738at2"/>
<keyword evidence="5 7" id="KW-1133">Transmembrane helix</keyword>
<dbReference type="Pfam" id="PF00528">
    <property type="entry name" value="BPD_transp_1"/>
    <property type="match status" value="1"/>
</dbReference>
<dbReference type="EMBL" id="CP007139">
    <property type="protein sequence ID" value="AIE84926.1"/>
    <property type="molecule type" value="Genomic_DNA"/>
</dbReference>
<dbReference type="Proteomes" id="UP000027982">
    <property type="component" value="Chromosome"/>
</dbReference>
<keyword evidence="6 7" id="KW-0472">Membrane</keyword>
<dbReference type="GO" id="GO:0005886">
    <property type="term" value="C:plasma membrane"/>
    <property type="evidence" value="ECO:0007669"/>
    <property type="project" value="UniProtKB-SubCell"/>
</dbReference>
<evidence type="ECO:0000259" key="8">
    <source>
        <dbReference type="PROSITE" id="PS50928"/>
    </source>
</evidence>
<dbReference type="PROSITE" id="PS50928">
    <property type="entry name" value="ABC_TM1"/>
    <property type="match status" value="1"/>
</dbReference>
<accession>A0A068NN92</accession>
<organism evidence="9 10">
    <name type="scientific">Fimbriimonas ginsengisoli Gsoil 348</name>
    <dbReference type="NCBI Taxonomy" id="661478"/>
    <lineage>
        <taxon>Bacteria</taxon>
        <taxon>Bacillati</taxon>
        <taxon>Armatimonadota</taxon>
        <taxon>Fimbriimonadia</taxon>
        <taxon>Fimbriimonadales</taxon>
        <taxon>Fimbriimonadaceae</taxon>
        <taxon>Fimbriimonas</taxon>
    </lineage>
</organism>
<proteinExistence type="inferred from homology"/>
<dbReference type="STRING" id="661478.OP10G_1558"/>
<feature type="domain" description="ABC transmembrane type-1" evidence="8">
    <location>
        <begin position="75"/>
        <end position="267"/>
    </location>
</feature>
<dbReference type="eggNOG" id="COG0395">
    <property type="taxonomic scope" value="Bacteria"/>
</dbReference>
<dbReference type="PANTHER" id="PTHR43744:SF12">
    <property type="entry name" value="ABC TRANSPORTER PERMEASE PROTEIN MG189-RELATED"/>
    <property type="match status" value="1"/>
</dbReference>
<feature type="transmembrane region" description="Helical" evidence="7">
    <location>
        <begin position="199"/>
        <end position="220"/>
    </location>
</feature>
<dbReference type="Gene3D" id="1.10.3720.10">
    <property type="entry name" value="MetI-like"/>
    <property type="match status" value="1"/>
</dbReference>
<dbReference type="HOGENOM" id="CLU_016047_1_1_0"/>
<keyword evidence="2 7" id="KW-0813">Transport</keyword>
<keyword evidence="4 7" id="KW-0812">Transmembrane</keyword>
<dbReference type="GO" id="GO:0055085">
    <property type="term" value="P:transmembrane transport"/>
    <property type="evidence" value="ECO:0007669"/>
    <property type="project" value="InterPro"/>
</dbReference>
<feature type="transmembrane region" description="Helical" evidence="7">
    <location>
        <begin position="143"/>
        <end position="162"/>
    </location>
</feature>
<feature type="transmembrane region" description="Helical" evidence="7">
    <location>
        <begin position="12"/>
        <end position="32"/>
    </location>
</feature>
<dbReference type="CDD" id="cd06261">
    <property type="entry name" value="TM_PBP2"/>
    <property type="match status" value="1"/>
</dbReference>
<dbReference type="AlphaFoldDB" id="A0A068NN92"/>
<keyword evidence="10" id="KW-1185">Reference proteome</keyword>
<comment type="subcellular location">
    <subcellularLocation>
        <location evidence="1 7">Cell membrane</location>
        <topology evidence="1 7">Multi-pass membrane protein</topology>
    </subcellularLocation>
</comment>
<gene>
    <name evidence="9" type="ORF">OP10G_1558</name>
</gene>
<evidence type="ECO:0000256" key="6">
    <source>
        <dbReference type="ARBA" id="ARBA00023136"/>
    </source>
</evidence>
<feature type="transmembrane region" description="Helical" evidence="7">
    <location>
        <begin position="79"/>
        <end position="99"/>
    </location>
</feature>
<sequence>MRRRRRLSDLLSHAVLLVLLGITLLPFVLLLINSFRTNFELDHAFFGIPDALGKRNWTALFQSYRDAWQVLRPYTLNTIFVAAVTALGVTVLGSSTAYVFSRYRFPGHRALFFVILSFMMIPGILTLVPSFLLVKRLGMLNSYWVLILPYIAGGQVFAIFLFKSFFDGLPGELFESARIDGAGHLRQYTNLVLPLSKQVFAVVLVTNVLGTWNNFLWPFITNSDAKYHTVSSGLFLMSSSTLATNYSNMFAAYLLSAIPMLILFLYATKPFMAGLTSGAFKA</sequence>
<name>A0A068NN92_FIMGI</name>
<protein>
    <submittedName>
        <fullName evidence="9">Transport system inner membrane component</fullName>
    </submittedName>
</protein>
<dbReference type="SUPFAM" id="SSF161098">
    <property type="entry name" value="MetI-like"/>
    <property type="match status" value="1"/>
</dbReference>
<keyword evidence="3" id="KW-1003">Cell membrane</keyword>
<feature type="transmembrane region" description="Helical" evidence="7">
    <location>
        <begin position="246"/>
        <end position="267"/>
    </location>
</feature>
<evidence type="ECO:0000256" key="3">
    <source>
        <dbReference type="ARBA" id="ARBA00022475"/>
    </source>
</evidence>
<evidence type="ECO:0000313" key="10">
    <source>
        <dbReference type="Proteomes" id="UP000027982"/>
    </source>
</evidence>
<feature type="transmembrane region" description="Helical" evidence="7">
    <location>
        <begin position="111"/>
        <end position="131"/>
    </location>
</feature>
<evidence type="ECO:0000313" key="9">
    <source>
        <dbReference type="EMBL" id="AIE84926.1"/>
    </source>
</evidence>
<dbReference type="PANTHER" id="PTHR43744">
    <property type="entry name" value="ABC TRANSPORTER PERMEASE PROTEIN MG189-RELATED-RELATED"/>
    <property type="match status" value="1"/>
</dbReference>
<dbReference type="RefSeq" id="WP_025226468.1">
    <property type="nucleotide sequence ID" value="NZ_CP007139.1"/>
</dbReference>